<proteinExistence type="predicted"/>
<sequence>MIQLTRINGKAFTLNALLIEQVEALPDTTISLTTGKKIIVKDTEYEVTKKTRAFYKEIGLFASNMTEKGAQDV</sequence>
<dbReference type="PANTHER" id="PTHR39185">
    <property type="entry name" value="SWARMING MOTILITY PROTEIN SWRD"/>
    <property type="match status" value="1"/>
</dbReference>
<evidence type="ECO:0000313" key="2">
    <source>
        <dbReference type="Proteomes" id="UP000628775"/>
    </source>
</evidence>
<dbReference type="Proteomes" id="UP000628775">
    <property type="component" value="Unassembled WGS sequence"/>
</dbReference>
<dbReference type="RefSeq" id="WP_188694873.1">
    <property type="nucleotide sequence ID" value="NZ_BMIR01000012.1"/>
</dbReference>
<dbReference type="AlphaFoldDB" id="A0A8J2YJA8"/>
<organism evidence="1 2">
    <name type="scientific">Pullulanibacillus camelliae</name>
    <dbReference type="NCBI Taxonomy" id="1707096"/>
    <lineage>
        <taxon>Bacteria</taxon>
        <taxon>Bacillati</taxon>
        <taxon>Bacillota</taxon>
        <taxon>Bacilli</taxon>
        <taxon>Bacillales</taxon>
        <taxon>Sporolactobacillaceae</taxon>
        <taxon>Pullulanibacillus</taxon>
    </lineage>
</organism>
<dbReference type="PANTHER" id="PTHR39185:SF1">
    <property type="entry name" value="SWARMING MOTILITY PROTEIN SWRD"/>
    <property type="match status" value="1"/>
</dbReference>
<name>A0A8J2YJA8_9BACL</name>
<evidence type="ECO:0000313" key="1">
    <source>
        <dbReference type="EMBL" id="GGE46476.1"/>
    </source>
</evidence>
<protein>
    <recommendedName>
        <fullName evidence="3">Flagellar protein FlbD</fullName>
    </recommendedName>
</protein>
<dbReference type="EMBL" id="BMIR01000012">
    <property type="protein sequence ID" value="GGE46476.1"/>
    <property type="molecule type" value="Genomic_DNA"/>
</dbReference>
<evidence type="ECO:0008006" key="3">
    <source>
        <dbReference type="Google" id="ProtNLM"/>
    </source>
</evidence>
<reference evidence="1" key="2">
    <citation type="submission" date="2020-09" db="EMBL/GenBank/DDBJ databases">
        <authorList>
            <person name="Sun Q."/>
            <person name="Zhou Y."/>
        </authorList>
    </citation>
    <scope>NUCLEOTIDE SEQUENCE</scope>
    <source>
        <strain evidence="1">CGMCC 1.15371</strain>
    </source>
</reference>
<gene>
    <name evidence="1" type="primary">ylzI</name>
    <name evidence="1" type="ORF">GCM10011391_26600</name>
</gene>
<dbReference type="Pfam" id="PF06289">
    <property type="entry name" value="FlbD"/>
    <property type="match status" value="1"/>
</dbReference>
<accession>A0A8J2YJA8</accession>
<dbReference type="InterPro" id="IPR009384">
    <property type="entry name" value="SwrD-like"/>
</dbReference>
<keyword evidence="2" id="KW-1185">Reference proteome</keyword>
<comment type="caution">
    <text evidence="1">The sequence shown here is derived from an EMBL/GenBank/DDBJ whole genome shotgun (WGS) entry which is preliminary data.</text>
</comment>
<reference evidence="1" key="1">
    <citation type="journal article" date="2014" name="Int. J. Syst. Evol. Microbiol.">
        <title>Complete genome sequence of Corynebacterium casei LMG S-19264T (=DSM 44701T), isolated from a smear-ripened cheese.</title>
        <authorList>
            <consortium name="US DOE Joint Genome Institute (JGI-PGF)"/>
            <person name="Walter F."/>
            <person name="Albersmeier A."/>
            <person name="Kalinowski J."/>
            <person name="Ruckert C."/>
        </authorList>
    </citation>
    <scope>NUCLEOTIDE SEQUENCE</scope>
    <source>
        <strain evidence="1">CGMCC 1.15371</strain>
    </source>
</reference>